<dbReference type="Pfam" id="PF00196">
    <property type="entry name" value="GerE"/>
    <property type="match status" value="1"/>
</dbReference>
<dbReference type="EMBL" id="JAEKPD010000002">
    <property type="protein sequence ID" value="MBJ3761944.1"/>
    <property type="molecule type" value="Genomic_DNA"/>
</dbReference>
<sequence length="389" mass="42561">MGREQDLLLRIYDTVVEPDTWPAVLDSVAEAVGASGCIMFDLDTDADGAPNLNATHLSSNYDRKAVAQYLNAFSSLEIEDQKIFARHSAAGDAIQAIPDSVLAESPQALAARPNARAMAEQGIWHRAGALLSKDQPLRDRFSVQFSRGHGPLGPADLQILARILPHMAKAAEIALPVRQLERKGRYLAEAMDRLKLGVCLIRHDGAIVAMNDEFRRQIDALRVFRRTPNGRLEPTAPEDRAWFAQMTNDARNHGKFGARPRKEALGAQAAADRAVAVEVAPLRSQNAFGEARLDGYMVYGLDTSRSWDLDVGMVEKVMGLTASEAALVGLMADGLTNRQIADIRERSVDTINTQVKSLLSKANCANRTQFIRRASHIGAQFVTRDTPDG</sequence>
<dbReference type="PROSITE" id="PS50043">
    <property type="entry name" value="HTH_LUXR_2"/>
    <property type="match status" value="1"/>
</dbReference>
<dbReference type="GO" id="GO:0006355">
    <property type="term" value="P:regulation of DNA-templated transcription"/>
    <property type="evidence" value="ECO:0007669"/>
    <property type="project" value="InterPro"/>
</dbReference>
<evidence type="ECO:0000313" key="3">
    <source>
        <dbReference type="Proteomes" id="UP000642488"/>
    </source>
</evidence>
<dbReference type="Gene3D" id="1.10.10.10">
    <property type="entry name" value="Winged helix-like DNA-binding domain superfamily/Winged helix DNA-binding domain"/>
    <property type="match status" value="1"/>
</dbReference>
<name>A0A934MG10_9RHOB</name>
<accession>A0A934MG10</accession>
<dbReference type="SUPFAM" id="SSF46894">
    <property type="entry name" value="C-terminal effector domain of the bipartite response regulators"/>
    <property type="match status" value="1"/>
</dbReference>
<dbReference type="InterPro" id="IPR016032">
    <property type="entry name" value="Sig_transdc_resp-reg_C-effctor"/>
</dbReference>
<evidence type="ECO:0000313" key="2">
    <source>
        <dbReference type="EMBL" id="MBJ3761944.1"/>
    </source>
</evidence>
<protein>
    <submittedName>
        <fullName evidence="2">Helix-turn-helix domain-containing protein</fullName>
    </submittedName>
</protein>
<feature type="domain" description="HTH luxR-type" evidence="1">
    <location>
        <begin position="313"/>
        <end position="378"/>
    </location>
</feature>
<dbReference type="Proteomes" id="UP000642488">
    <property type="component" value="Unassembled WGS sequence"/>
</dbReference>
<reference evidence="2" key="1">
    <citation type="submission" date="2020-12" db="EMBL/GenBank/DDBJ databases">
        <title>Bacterial taxonomy.</title>
        <authorList>
            <person name="Pan X."/>
        </authorList>
    </citation>
    <scope>NUCLEOTIDE SEQUENCE</scope>
    <source>
        <strain evidence="2">KCTC 52957</strain>
    </source>
</reference>
<evidence type="ECO:0000259" key="1">
    <source>
        <dbReference type="PROSITE" id="PS50043"/>
    </source>
</evidence>
<gene>
    <name evidence="2" type="ORF">ILP92_04175</name>
</gene>
<dbReference type="InterPro" id="IPR036388">
    <property type="entry name" value="WH-like_DNA-bd_sf"/>
</dbReference>
<dbReference type="AlphaFoldDB" id="A0A934MG10"/>
<comment type="caution">
    <text evidence="2">The sequence shown here is derived from an EMBL/GenBank/DDBJ whole genome shotgun (WGS) entry which is preliminary data.</text>
</comment>
<dbReference type="SMART" id="SM00421">
    <property type="entry name" value="HTH_LUXR"/>
    <property type="match status" value="1"/>
</dbReference>
<dbReference type="InterPro" id="IPR000792">
    <property type="entry name" value="Tscrpt_reg_LuxR_C"/>
</dbReference>
<dbReference type="CDD" id="cd06170">
    <property type="entry name" value="LuxR_C_like"/>
    <property type="match status" value="1"/>
</dbReference>
<proteinExistence type="predicted"/>
<keyword evidence="3" id="KW-1185">Reference proteome</keyword>
<dbReference type="RefSeq" id="WP_198915108.1">
    <property type="nucleotide sequence ID" value="NZ_JAEKPD010000002.1"/>
</dbReference>
<dbReference type="GO" id="GO:0003677">
    <property type="term" value="F:DNA binding"/>
    <property type="evidence" value="ECO:0007669"/>
    <property type="project" value="InterPro"/>
</dbReference>
<organism evidence="2 3">
    <name type="scientific">Palleronia pontilimi</name>
    <dbReference type="NCBI Taxonomy" id="1964209"/>
    <lineage>
        <taxon>Bacteria</taxon>
        <taxon>Pseudomonadati</taxon>
        <taxon>Pseudomonadota</taxon>
        <taxon>Alphaproteobacteria</taxon>
        <taxon>Rhodobacterales</taxon>
        <taxon>Roseobacteraceae</taxon>
        <taxon>Palleronia</taxon>
    </lineage>
</organism>